<organism evidence="1 2">
    <name type="scientific">Candidatus Faecalibacterium gallistercoris</name>
    <dbReference type="NCBI Taxonomy" id="2838579"/>
    <lineage>
        <taxon>Bacteria</taxon>
        <taxon>Bacillati</taxon>
        <taxon>Bacillota</taxon>
        <taxon>Clostridia</taxon>
        <taxon>Eubacteriales</taxon>
        <taxon>Oscillospiraceae</taxon>
        <taxon>Faecalibacterium</taxon>
    </lineage>
</organism>
<proteinExistence type="predicted"/>
<protein>
    <recommendedName>
        <fullName evidence="3">DUF927 domain-containing protein</fullName>
    </recommendedName>
</protein>
<evidence type="ECO:0000313" key="2">
    <source>
        <dbReference type="Proteomes" id="UP000824065"/>
    </source>
</evidence>
<dbReference type="Proteomes" id="UP000824065">
    <property type="component" value="Unassembled WGS sequence"/>
</dbReference>
<sequence>MNIAKRPPQMNWVYENPKAEIKIAVIPLRNVYNGESTHAIIFVDIGSKSYETAVLSLDECCRYKKLMESLQLMPDLSAKEKKKAGEALRRSIIQQQKEGELPLYFDKNGCYRLPNESWVAVEGDTTIGINPQICYVIDPQVEKLKLLRTNNAQPVTHLLNSIYNEPDELYLLVSYSYLSLILSAIRGCGIEFQAVGWVYGEHGCGKTVAAKRLGGIFAYANNPKAGPALLFDAGATLSSTRELTTIHRDQLLIIDDIAYSASSKSQEKRMELSGQLIREGANGNPISRNPGGKLSQQQCIGGILFTAELLFGKASDVERCILIPITRQLHLPNNCTPALSGSAAHAFLCTFVNQGDNFLYHIKEELQDPPAVLQNCNNQRVRTNLTVLRCAFKLLLVAAENEGMPPEERKTYQYRLDAALNRSWSETQLYLNRLAAYQKRASIPAILWNAYQKGRFALVNKKKKLEERLSQMDGADLDDGYLCLRKAALETCVRQQPGYQNCNINDIVKNLTLYNILYSNEKSTYQVHIGNGPKLPRVYKLDLEALEKAAKTADIPND</sequence>
<accession>A0A9D2FGW8</accession>
<dbReference type="AlphaFoldDB" id="A0A9D2FGW8"/>
<evidence type="ECO:0008006" key="3">
    <source>
        <dbReference type="Google" id="ProtNLM"/>
    </source>
</evidence>
<reference evidence="1" key="1">
    <citation type="journal article" date="2021" name="PeerJ">
        <title>Extensive microbial diversity within the chicken gut microbiome revealed by metagenomics and culture.</title>
        <authorList>
            <person name="Gilroy R."/>
            <person name="Ravi A."/>
            <person name="Getino M."/>
            <person name="Pursley I."/>
            <person name="Horton D.L."/>
            <person name="Alikhan N.F."/>
            <person name="Baker D."/>
            <person name="Gharbi K."/>
            <person name="Hall N."/>
            <person name="Watson M."/>
            <person name="Adriaenssens E.M."/>
            <person name="Foster-Nyarko E."/>
            <person name="Jarju S."/>
            <person name="Secka A."/>
            <person name="Antonio M."/>
            <person name="Oren A."/>
            <person name="Chaudhuri R.R."/>
            <person name="La Ragione R."/>
            <person name="Hildebrand F."/>
            <person name="Pallen M.J."/>
        </authorList>
    </citation>
    <scope>NUCLEOTIDE SEQUENCE</scope>
    <source>
        <strain evidence="1">ChiBcec16-3735</strain>
    </source>
</reference>
<name>A0A9D2FGW8_9FIRM</name>
<dbReference type="EMBL" id="DXBJ01000046">
    <property type="protein sequence ID" value="HIZ58217.1"/>
    <property type="molecule type" value="Genomic_DNA"/>
</dbReference>
<evidence type="ECO:0000313" key="1">
    <source>
        <dbReference type="EMBL" id="HIZ58217.1"/>
    </source>
</evidence>
<gene>
    <name evidence="1" type="ORF">H9725_06520</name>
</gene>
<comment type="caution">
    <text evidence="1">The sequence shown here is derived from an EMBL/GenBank/DDBJ whole genome shotgun (WGS) entry which is preliminary data.</text>
</comment>
<reference evidence="1" key="2">
    <citation type="submission" date="2021-04" db="EMBL/GenBank/DDBJ databases">
        <authorList>
            <person name="Gilroy R."/>
        </authorList>
    </citation>
    <scope>NUCLEOTIDE SEQUENCE</scope>
    <source>
        <strain evidence="1">ChiBcec16-3735</strain>
    </source>
</reference>